<dbReference type="SUPFAM" id="SSF51735">
    <property type="entry name" value="NAD(P)-binding Rossmann-fold domains"/>
    <property type="match status" value="1"/>
</dbReference>
<evidence type="ECO:0008006" key="9">
    <source>
        <dbReference type="Google" id="ProtNLM"/>
    </source>
</evidence>
<organism evidence="7 8">
    <name type="scientific">Chrysodeixis includens</name>
    <name type="common">Soybean looper</name>
    <name type="synonym">Pseudoplusia includens</name>
    <dbReference type="NCBI Taxonomy" id="689277"/>
    <lineage>
        <taxon>Eukaryota</taxon>
        <taxon>Metazoa</taxon>
        <taxon>Ecdysozoa</taxon>
        <taxon>Arthropoda</taxon>
        <taxon>Hexapoda</taxon>
        <taxon>Insecta</taxon>
        <taxon>Pterygota</taxon>
        <taxon>Neoptera</taxon>
        <taxon>Endopterygota</taxon>
        <taxon>Lepidoptera</taxon>
        <taxon>Glossata</taxon>
        <taxon>Ditrysia</taxon>
        <taxon>Noctuoidea</taxon>
        <taxon>Noctuidae</taxon>
        <taxon>Plusiinae</taxon>
        <taxon>Chrysodeixis</taxon>
    </lineage>
</organism>
<evidence type="ECO:0000256" key="6">
    <source>
        <dbReference type="SAM" id="MobiDB-lite"/>
    </source>
</evidence>
<protein>
    <recommendedName>
        <fullName evidence="9">L-xylulose reductase</fullName>
    </recommendedName>
</protein>
<keyword evidence="4" id="KW-0560">Oxidoreductase</keyword>
<feature type="region of interest" description="Disordered" evidence="6">
    <location>
        <begin position="225"/>
        <end position="271"/>
    </location>
</feature>
<dbReference type="FunFam" id="3.40.50.720:FF:000084">
    <property type="entry name" value="Short-chain dehydrogenase reductase"/>
    <property type="match status" value="1"/>
</dbReference>
<dbReference type="InterPro" id="IPR002347">
    <property type="entry name" value="SDR_fam"/>
</dbReference>
<evidence type="ECO:0000256" key="5">
    <source>
        <dbReference type="RuleBase" id="RU000363"/>
    </source>
</evidence>
<accession>A0A9N8Q0T8</accession>
<dbReference type="PANTHER" id="PTHR44252">
    <property type="entry name" value="D-ERYTHRULOSE REDUCTASE"/>
    <property type="match status" value="1"/>
</dbReference>
<dbReference type="EMBL" id="LR824013">
    <property type="protein sequence ID" value="CAD0199324.1"/>
    <property type="molecule type" value="Genomic_DNA"/>
</dbReference>
<dbReference type="PROSITE" id="PS00061">
    <property type="entry name" value="ADH_SHORT"/>
    <property type="match status" value="1"/>
</dbReference>
<dbReference type="InterPro" id="IPR051737">
    <property type="entry name" value="L-xylulose/Carbonyl_redctase"/>
</dbReference>
<evidence type="ECO:0000256" key="4">
    <source>
        <dbReference type="ARBA" id="ARBA00023002"/>
    </source>
</evidence>
<feature type="compositionally biased region" description="Polar residues" evidence="6">
    <location>
        <begin position="262"/>
        <end position="271"/>
    </location>
</feature>
<gene>
    <name evidence="7" type="ORF">CINC_LOCUS1019</name>
</gene>
<evidence type="ECO:0000256" key="3">
    <source>
        <dbReference type="ARBA" id="ARBA00022857"/>
    </source>
</evidence>
<name>A0A9N8Q0T8_CHRIL</name>
<dbReference type="PRINTS" id="PR00081">
    <property type="entry name" value="GDHRDH"/>
</dbReference>
<evidence type="ECO:0000313" key="8">
    <source>
        <dbReference type="Proteomes" id="UP001154114"/>
    </source>
</evidence>
<dbReference type="AlphaFoldDB" id="A0A9N8Q0T8"/>
<keyword evidence="3" id="KW-0521">NADP</keyword>
<comment type="subunit">
    <text evidence="2">Homotetramer.</text>
</comment>
<dbReference type="GO" id="GO:0004090">
    <property type="term" value="F:carbonyl reductase (NADPH) activity"/>
    <property type="evidence" value="ECO:0007669"/>
    <property type="project" value="TreeGrafter"/>
</dbReference>
<proteinExistence type="inferred from homology"/>
<dbReference type="PANTHER" id="PTHR44252:SF3">
    <property type="entry name" value="D-ERYTHRULOSE REDUCTASE-RELATED"/>
    <property type="match status" value="1"/>
</dbReference>
<feature type="compositionally biased region" description="Low complexity" evidence="6">
    <location>
        <begin position="248"/>
        <end position="257"/>
    </location>
</feature>
<dbReference type="InterPro" id="IPR020904">
    <property type="entry name" value="Sc_DH/Rdtase_CS"/>
</dbReference>
<dbReference type="InterPro" id="IPR036291">
    <property type="entry name" value="NAD(P)-bd_dom_sf"/>
</dbReference>
<comment type="similarity">
    <text evidence="1 5">Belongs to the short-chain dehydrogenases/reductases (SDR) family.</text>
</comment>
<dbReference type="Gene3D" id="3.40.50.720">
    <property type="entry name" value="NAD(P)-binding Rossmann-like Domain"/>
    <property type="match status" value="1"/>
</dbReference>
<dbReference type="Pfam" id="PF00106">
    <property type="entry name" value="adh_short"/>
    <property type="match status" value="1"/>
</dbReference>
<dbReference type="Proteomes" id="UP001154114">
    <property type="component" value="Chromosome 10"/>
</dbReference>
<sequence length="271" mass="29493">MDKQLKGKRILVTGGCQGIGRGIAVELWRQSANVVVLSNQPDNLKKLKEEYPSIETVCVDLRNWEETRKVVDSLGAFDGLVNNAGIAIIEPFLECTPESLDETMSVNVRAMVNVSQIVAKKMIQNNIKGSIVNLSSQASKAALKDHTAYCASKGAVDSLTRVMALELGPHGIRTNTVNPTVIMTDMGRQVWSAPEKSQGMLSKIPLGRSKPRPFLAKAFEIHVAHSTPHWHQPREPRVAPPDDRDARATSAAGATGSKPHFQRTTSSPPCI</sequence>
<evidence type="ECO:0000256" key="1">
    <source>
        <dbReference type="ARBA" id="ARBA00006484"/>
    </source>
</evidence>
<keyword evidence="8" id="KW-1185">Reference proteome</keyword>
<dbReference type="GO" id="GO:0005997">
    <property type="term" value="P:xylulose metabolic process"/>
    <property type="evidence" value="ECO:0007669"/>
    <property type="project" value="TreeGrafter"/>
</dbReference>
<dbReference type="PRINTS" id="PR00080">
    <property type="entry name" value="SDRFAMILY"/>
</dbReference>
<feature type="compositionally biased region" description="Basic and acidic residues" evidence="6">
    <location>
        <begin position="232"/>
        <end position="247"/>
    </location>
</feature>
<reference evidence="7" key="1">
    <citation type="submission" date="2021-12" db="EMBL/GenBank/DDBJ databases">
        <authorList>
            <person name="King R."/>
        </authorList>
    </citation>
    <scope>NUCLEOTIDE SEQUENCE</scope>
</reference>
<dbReference type="GO" id="GO:0050038">
    <property type="term" value="F:L-xylulose reductase (NADPH) activity"/>
    <property type="evidence" value="ECO:0007669"/>
    <property type="project" value="TreeGrafter"/>
</dbReference>
<evidence type="ECO:0000256" key="2">
    <source>
        <dbReference type="ARBA" id="ARBA00011881"/>
    </source>
</evidence>
<evidence type="ECO:0000313" key="7">
    <source>
        <dbReference type="EMBL" id="CAD0199324.1"/>
    </source>
</evidence>
<dbReference type="OrthoDB" id="1393670at2759"/>
<dbReference type="GO" id="GO:0006006">
    <property type="term" value="P:glucose metabolic process"/>
    <property type="evidence" value="ECO:0007669"/>
    <property type="project" value="TreeGrafter"/>
</dbReference>